<dbReference type="Gene3D" id="2.60.120.620">
    <property type="entry name" value="q2cbj1_9rhob like domain"/>
    <property type="match status" value="1"/>
</dbReference>
<dbReference type="RefSeq" id="WP_078754355.1">
    <property type="nucleotide sequence ID" value="NZ_FUXU01000097.1"/>
</dbReference>
<dbReference type="OrthoDB" id="9814777at2"/>
<proteinExistence type="predicted"/>
<gene>
    <name evidence="1" type="ORF">SAMN02745132_04253</name>
</gene>
<dbReference type="Pfam" id="PF05721">
    <property type="entry name" value="PhyH"/>
    <property type="match status" value="1"/>
</dbReference>
<keyword evidence="1" id="KW-0560">Oxidoreductase</keyword>
<dbReference type="GO" id="GO:0005506">
    <property type="term" value="F:iron ion binding"/>
    <property type="evidence" value="ECO:0007669"/>
    <property type="project" value="UniProtKB-ARBA"/>
</dbReference>
<protein>
    <submittedName>
        <fullName evidence="1">Phytanoyl-CoA dioxygenase (PhyH)</fullName>
    </submittedName>
</protein>
<dbReference type="AlphaFoldDB" id="A0A1T4VT42"/>
<dbReference type="EMBL" id="FUXU01000097">
    <property type="protein sequence ID" value="SKA67998.1"/>
    <property type="molecule type" value="Genomic_DNA"/>
</dbReference>
<organism evidence="1 2">
    <name type="scientific">Enterovibrio nigricans DSM 22720</name>
    <dbReference type="NCBI Taxonomy" id="1121868"/>
    <lineage>
        <taxon>Bacteria</taxon>
        <taxon>Pseudomonadati</taxon>
        <taxon>Pseudomonadota</taxon>
        <taxon>Gammaproteobacteria</taxon>
        <taxon>Vibrionales</taxon>
        <taxon>Vibrionaceae</taxon>
        <taxon>Enterovibrio</taxon>
    </lineage>
</organism>
<name>A0A1T4VT42_9GAMM</name>
<dbReference type="InterPro" id="IPR008775">
    <property type="entry name" value="Phytyl_CoA_dOase-like"/>
</dbReference>
<sequence>MMSNLINQVGGYQVIENVLSESELDNIVGAYDELFISKEAYDNGDLYDMASSGKGKDFNSWKIPQIMHPEKYLPQLRNTDLFKNISEYASEYFGSTATVSFAHAINKPPHCITETPWHQDAAFWRPELEYNSLSFWVPLQDVDDHNGCMRYAVGSQEFDVLPHQSVNNDITAGGFELREDLRPIFLQDVCSVPLSMGQAVAHCPYILHSSGGNHSNHYRRAALLLNSVGRHGSLKLFGS</sequence>
<dbReference type="GO" id="GO:0016706">
    <property type="term" value="F:2-oxoglutarate-dependent dioxygenase activity"/>
    <property type="evidence" value="ECO:0007669"/>
    <property type="project" value="UniProtKB-ARBA"/>
</dbReference>
<accession>A0A1T4VT42</accession>
<evidence type="ECO:0000313" key="2">
    <source>
        <dbReference type="Proteomes" id="UP000190162"/>
    </source>
</evidence>
<keyword evidence="2" id="KW-1185">Reference proteome</keyword>
<dbReference type="Proteomes" id="UP000190162">
    <property type="component" value="Unassembled WGS sequence"/>
</dbReference>
<dbReference type="PANTHER" id="PTHR20883">
    <property type="entry name" value="PHYTANOYL-COA DIOXYGENASE DOMAIN CONTAINING 1"/>
    <property type="match status" value="1"/>
</dbReference>
<reference evidence="2" key="1">
    <citation type="submission" date="2017-02" db="EMBL/GenBank/DDBJ databases">
        <authorList>
            <person name="Varghese N."/>
            <person name="Submissions S."/>
        </authorList>
    </citation>
    <scope>NUCLEOTIDE SEQUENCE [LARGE SCALE GENOMIC DNA]</scope>
    <source>
        <strain evidence="2">DSM 22720</strain>
    </source>
</reference>
<dbReference type="PANTHER" id="PTHR20883:SF46">
    <property type="entry name" value="PHYTANOYL-COA HYDROXYLASE"/>
    <property type="match status" value="1"/>
</dbReference>
<dbReference type="SUPFAM" id="SSF51197">
    <property type="entry name" value="Clavaminate synthase-like"/>
    <property type="match status" value="1"/>
</dbReference>
<keyword evidence="1" id="KW-0223">Dioxygenase</keyword>
<evidence type="ECO:0000313" key="1">
    <source>
        <dbReference type="EMBL" id="SKA67998.1"/>
    </source>
</evidence>